<dbReference type="STRING" id="582667.SAMN05192568_11006"/>
<reference evidence="4" key="1">
    <citation type="submission" date="2016-10" db="EMBL/GenBank/DDBJ databases">
        <authorList>
            <person name="Varghese N."/>
            <person name="Submissions S."/>
        </authorList>
    </citation>
    <scope>NUCLEOTIDE SEQUENCE [LARGE SCALE GENOMIC DNA]</scope>
    <source>
        <strain evidence="4">BL36</strain>
    </source>
</reference>
<dbReference type="EMBL" id="FOTK01000100">
    <property type="protein sequence ID" value="SFN00410.1"/>
    <property type="molecule type" value="Genomic_DNA"/>
</dbReference>
<dbReference type="RefSeq" id="WP_092047499.1">
    <property type="nucleotide sequence ID" value="NZ_FOTK01000100.1"/>
</dbReference>
<feature type="transmembrane region" description="Helical" evidence="2">
    <location>
        <begin position="74"/>
        <end position="93"/>
    </location>
</feature>
<evidence type="ECO:0000256" key="1">
    <source>
        <dbReference type="SAM" id="MobiDB-lite"/>
    </source>
</evidence>
<evidence type="ECO:0000313" key="4">
    <source>
        <dbReference type="Proteomes" id="UP000199048"/>
    </source>
</evidence>
<protein>
    <submittedName>
        <fullName evidence="3">Uncharacterized protein</fullName>
    </submittedName>
</protein>
<evidence type="ECO:0000256" key="2">
    <source>
        <dbReference type="SAM" id="Phobius"/>
    </source>
</evidence>
<dbReference type="OrthoDB" id="7996430at2"/>
<dbReference type="AlphaFoldDB" id="A0A1I4VH13"/>
<keyword evidence="2" id="KW-0812">Transmembrane</keyword>
<sequence length="94" mass="10224">MTHARIPDFSQPAPVRTAQPASSVRRRLPTDGRFLNLPNEPLPGELDAWEIVEPIRPETPHARAFRFLDVAGELLAAVFIIGGGMVLTGLASLL</sequence>
<accession>A0A1I4VH13</accession>
<keyword evidence="2" id="KW-0472">Membrane</keyword>
<feature type="region of interest" description="Disordered" evidence="1">
    <location>
        <begin position="1"/>
        <end position="31"/>
    </location>
</feature>
<keyword evidence="4" id="KW-1185">Reference proteome</keyword>
<organism evidence="3 4">
    <name type="scientific">Methylobacterium pseudosasicola</name>
    <dbReference type="NCBI Taxonomy" id="582667"/>
    <lineage>
        <taxon>Bacteria</taxon>
        <taxon>Pseudomonadati</taxon>
        <taxon>Pseudomonadota</taxon>
        <taxon>Alphaproteobacteria</taxon>
        <taxon>Hyphomicrobiales</taxon>
        <taxon>Methylobacteriaceae</taxon>
        <taxon>Methylobacterium</taxon>
    </lineage>
</organism>
<keyword evidence="2" id="KW-1133">Transmembrane helix</keyword>
<gene>
    <name evidence="3" type="ORF">SAMN05192568_11006</name>
</gene>
<dbReference type="Proteomes" id="UP000199048">
    <property type="component" value="Unassembled WGS sequence"/>
</dbReference>
<proteinExistence type="predicted"/>
<evidence type="ECO:0000313" key="3">
    <source>
        <dbReference type="EMBL" id="SFN00410.1"/>
    </source>
</evidence>
<name>A0A1I4VH13_9HYPH</name>